<organism evidence="2 3">
    <name type="scientific">Ramlibacter monticola</name>
    <dbReference type="NCBI Taxonomy" id="1926872"/>
    <lineage>
        <taxon>Bacteria</taxon>
        <taxon>Pseudomonadati</taxon>
        <taxon>Pseudomonadota</taxon>
        <taxon>Betaproteobacteria</taxon>
        <taxon>Burkholderiales</taxon>
        <taxon>Comamonadaceae</taxon>
        <taxon>Ramlibacter</taxon>
    </lineage>
</organism>
<dbReference type="AlphaFoldDB" id="A0A936Z6Q7"/>
<evidence type="ECO:0000313" key="3">
    <source>
        <dbReference type="Proteomes" id="UP000599109"/>
    </source>
</evidence>
<comment type="caution">
    <text evidence="2">The sequence shown here is derived from an EMBL/GenBank/DDBJ whole genome shotgun (WGS) entry which is preliminary data.</text>
</comment>
<accession>A0A936Z6Q7</accession>
<dbReference type="InterPro" id="IPR001173">
    <property type="entry name" value="Glyco_trans_2-like"/>
</dbReference>
<dbReference type="RefSeq" id="WP_201677708.1">
    <property type="nucleotide sequence ID" value="NZ_JAEQNE010000011.1"/>
</dbReference>
<dbReference type="Gene3D" id="3.90.550.10">
    <property type="entry name" value="Spore Coat Polysaccharide Biosynthesis Protein SpsA, Chain A"/>
    <property type="match status" value="1"/>
</dbReference>
<protein>
    <submittedName>
        <fullName evidence="2">Glycosyltransferase family 2 protein</fullName>
    </submittedName>
</protein>
<dbReference type="Pfam" id="PF00535">
    <property type="entry name" value="Glycos_transf_2"/>
    <property type="match status" value="1"/>
</dbReference>
<dbReference type="EMBL" id="JAEQNE010000011">
    <property type="protein sequence ID" value="MBL0395037.1"/>
    <property type="molecule type" value="Genomic_DNA"/>
</dbReference>
<evidence type="ECO:0000313" key="2">
    <source>
        <dbReference type="EMBL" id="MBL0395037.1"/>
    </source>
</evidence>
<name>A0A936Z6Q7_9BURK</name>
<reference evidence="2 3" key="1">
    <citation type="journal article" date="2017" name="Int. J. Syst. Evol. Microbiol.">
        <title>Ramlibacter monticola sp. nov., isolated from forest soil.</title>
        <authorList>
            <person name="Chaudhary D.K."/>
            <person name="Kim J."/>
        </authorList>
    </citation>
    <scope>NUCLEOTIDE SEQUENCE [LARGE SCALE GENOMIC DNA]</scope>
    <source>
        <strain evidence="2 3">KACC 19175</strain>
    </source>
</reference>
<dbReference type="GO" id="GO:0016758">
    <property type="term" value="F:hexosyltransferase activity"/>
    <property type="evidence" value="ECO:0007669"/>
    <property type="project" value="UniProtKB-ARBA"/>
</dbReference>
<dbReference type="PANTHER" id="PTHR22916">
    <property type="entry name" value="GLYCOSYLTRANSFERASE"/>
    <property type="match status" value="1"/>
</dbReference>
<sequence>MRQTQDNGAGQPEMRTRPAPVEVVLCAYNGEKYIREQVASILRQTLKPARLSVYDDGSSDGTPEILADLARRNGSDVEIVLHRNSRNLGYVRNFEQGIRQAECEFIALSDQDDIWEENKLEVLLASFDEGTGVVFSDALLVDEAAASLGHTLWESIRLSPARRARFGRRSELVHLMLQQSFVTGAAMVLRRSVADALPAFPATAPHDYWIAIVASEISSVKPVDRVLYKYRQHASNVMGQRKHDPLRKALQILRTAEARYQGELRTYEQIALALQGRPGLEAACERFRAKAGFLRARQDAIAAGWRGLPRLVRMLFAGQYRTFCVLNRVIFLQDACILIDRALRRS</sequence>
<dbReference type="InterPro" id="IPR029044">
    <property type="entry name" value="Nucleotide-diphossugar_trans"/>
</dbReference>
<dbReference type="PANTHER" id="PTHR22916:SF3">
    <property type="entry name" value="UDP-GLCNAC:BETAGAL BETA-1,3-N-ACETYLGLUCOSAMINYLTRANSFERASE-LIKE PROTEIN 1"/>
    <property type="match status" value="1"/>
</dbReference>
<feature type="domain" description="Glycosyltransferase 2-like" evidence="1">
    <location>
        <begin position="23"/>
        <end position="195"/>
    </location>
</feature>
<evidence type="ECO:0000259" key="1">
    <source>
        <dbReference type="Pfam" id="PF00535"/>
    </source>
</evidence>
<dbReference type="SUPFAM" id="SSF53448">
    <property type="entry name" value="Nucleotide-diphospho-sugar transferases"/>
    <property type="match status" value="1"/>
</dbReference>
<dbReference type="Proteomes" id="UP000599109">
    <property type="component" value="Unassembled WGS sequence"/>
</dbReference>
<proteinExistence type="predicted"/>
<dbReference type="CDD" id="cd04196">
    <property type="entry name" value="GT_2_like_d"/>
    <property type="match status" value="1"/>
</dbReference>
<keyword evidence="3" id="KW-1185">Reference proteome</keyword>
<gene>
    <name evidence="2" type="ORF">JJ685_28145</name>
</gene>